<dbReference type="Proteomes" id="UP001392318">
    <property type="component" value="Unassembled WGS sequence"/>
</dbReference>
<comment type="caution">
    <text evidence="1">The sequence shown here is derived from an EMBL/GenBank/DDBJ whole genome shotgun (WGS) entry which is preliminary data.</text>
</comment>
<protein>
    <submittedName>
        <fullName evidence="1">EAL domain-containing protein</fullName>
    </submittedName>
</protein>
<dbReference type="EMBL" id="JAYMRU010000029">
    <property type="protein sequence ID" value="MEM5404417.1"/>
    <property type="molecule type" value="Genomic_DNA"/>
</dbReference>
<reference evidence="1" key="1">
    <citation type="submission" date="2024-01" db="EMBL/GenBank/DDBJ databases">
        <title>The diversity of rhizobia nodulating Mimosa spp. in eleven states of Brazil covering several biomes is determined by host plant, location, and edaphic factors.</title>
        <authorList>
            <person name="Rouws L."/>
            <person name="Barauna A."/>
            <person name="Beukes C."/>
            <person name="De Faria S.M."/>
            <person name="Gross E."/>
            <person name="Dos Reis Junior F.B."/>
            <person name="Simon M."/>
            <person name="Maluk M."/>
            <person name="Odee D.W."/>
            <person name="Kenicer G."/>
            <person name="Young J.P.W."/>
            <person name="Reis V.M."/>
            <person name="Zilli J."/>
            <person name="James E.K."/>
        </authorList>
    </citation>
    <scope>NUCLEOTIDE SEQUENCE</scope>
    <source>
        <strain evidence="1">JPY452</strain>
    </source>
</reference>
<accession>A0ACC6RS54</accession>
<organism evidence="1 2">
    <name type="scientific">Paraburkholderia unamae</name>
    <dbReference type="NCBI Taxonomy" id="219649"/>
    <lineage>
        <taxon>Bacteria</taxon>
        <taxon>Pseudomonadati</taxon>
        <taxon>Pseudomonadota</taxon>
        <taxon>Betaproteobacteria</taxon>
        <taxon>Burkholderiales</taxon>
        <taxon>Burkholderiaceae</taxon>
        <taxon>Paraburkholderia</taxon>
    </lineage>
</organism>
<keyword evidence="2" id="KW-1185">Reference proteome</keyword>
<proteinExistence type="predicted"/>
<name>A0ACC6RS54_9BURK</name>
<sequence>MISCTRREPAGANACGIQSKGIAMPTWDSSSSAGKLPVEYQPIVSARSGALTGAELITRRSNGQAKQTTPEFASLFDCACADLARWQCRAPSRMALSIPISTDQLLDKRFRPLVAHYVQKHHIRPAGIRFDLREPKERDVTGIVVQRLSDLRRMGISIVLDDFGVKHSTLSSLITLPVSGLKFGRQFTASLPDDVTSVGILTNVVSLASNLGISVAIAGVENAGQLAWLGRFADLDVQGNMISRSLSSEALLYWLLRRPTGLAPNGGAHESAGKASVR</sequence>
<evidence type="ECO:0000313" key="1">
    <source>
        <dbReference type="EMBL" id="MEM5404417.1"/>
    </source>
</evidence>
<gene>
    <name evidence="1" type="ORF">VSR83_31060</name>
</gene>
<evidence type="ECO:0000313" key="2">
    <source>
        <dbReference type="Proteomes" id="UP001392318"/>
    </source>
</evidence>